<name>A0ABV5WFX6_9BACI</name>
<proteinExistence type="predicted"/>
<dbReference type="RefSeq" id="WP_379949576.1">
    <property type="nucleotide sequence ID" value="NZ_JBHMAF010000068.1"/>
</dbReference>
<keyword evidence="2" id="KW-1185">Reference proteome</keyword>
<evidence type="ECO:0000313" key="2">
    <source>
        <dbReference type="Proteomes" id="UP001589609"/>
    </source>
</evidence>
<evidence type="ECO:0000313" key="1">
    <source>
        <dbReference type="EMBL" id="MFB9759277.1"/>
    </source>
</evidence>
<reference evidence="1 2" key="1">
    <citation type="submission" date="2024-09" db="EMBL/GenBank/DDBJ databases">
        <authorList>
            <person name="Sun Q."/>
            <person name="Mori K."/>
        </authorList>
    </citation>
    <scope>NUCLEOTIDE SEQUENCE [LARGE SCALE GENOMIC DNA]</scope>
    <source>
        <strain evidence="1 2">JCM 11201</strain>
    </source>
</reference>
<sequence length="68" mass="7475">MNESSPVVELVEKYCHGCKTHTVQEISTLGSNDSMVLSIFHARATITICTVCVGSESYTEFLEALLLH</sequence>
<dbReference type="EMBL" id="JBHMAF010000068">
    <property type="protein sequence ID" value="MFB9759277.1"/>
    <property type="molecule type" value="Genomic_DNA"/>
</dbReference>
<comment type="caution">
    <text evidence="1">The sequence shown here is derived from an EMBL/GenBank/DDBJ whole genome shotgun (WGS) entry which is preliminary data.</text>
</comment>
<protein>
    <submittedName>
        <fullName evidence="1">Uncharacterized protein</fullName>
    </submittedName>
</protein>
<organism evidence="1 2">
    <name type="scientific">Ectobacillus funiculus</name>
    <dbReference type="NCBI Taxonomy" id="137993"/>
    <lineage>
        <taxon>Bacteria</taxon>
        <taxon>Bacillati</taxon>
        <taxon>Bacillota</taxon>
        <taxon>Bacilli</taxon>
        <taxon>Bacillales</taxon>
        <taxon>Bacillaceae</taxon>
        <taxon>Ectobacillus</taxon>
    </lineage>
</organism>
<accession>A0ABV5WFX6</accession>
<gene>
    <name evidence="1" type="ORF">ACFFMS_12585</name>
</gene>
<dbReference type="Proteomes" id="UP001589609">
    <property type="component" value="Unassembled WGS sequence"/>
</dbReference>